<evidence type="ECO:0000256" key="2">
    <source>
        <dbReference type="ARBA" id="ARBA00002315"/>
    </source>
</evidence>
<feature type="binding site" evidence="9 12">
    <location>
        <position position="186"/>
    </location>
    <ligand>
        <name>substrate</name>
    </ligand>
</feature>
<dbReference type="FunFam" id="3.40.1450.10:FF:000002">
    <property type="entry name" value="2,3-bisphosphoglycerate-independent phosphoglycerate mutase"/>
    <property type="match status" value="1"/>
</dbReference>
<evidence type="ECO:0000256" key="1">
    <source>
        <dbReference type="ARBA" id="ARBA00000370"/>
    </source>
</evidence>
<evidence type="ECO:0000256" key="6">
    <source>
        <dbReference type="ARBA" id="ARBA00023152"/>
    </source>
</evidence>
<evidence type="ECO:0000256" key="3">
    <source>
        <dbReference type="ARBA" id="ARBA00004798"/>
    </source>
</evidence>
<feature type="binding site" evidence="9 12">
    <location>
        <position position="124"/>
    </location>
    <ligand>
        <name>substrate</name>
    </ligand>
</feature>
<feature type="binding site" evidence="9 13">
    <location>
        <position position="13"/>
    </location>
    <ligand>
        <name>Mn(2+)</name>
        <dbReference type="ChEBI" id="CHEBI:29035"/>
        <label>2</label>
    </ligand>
</feature>
<dbReference type="Pfam" id="PF06415">
    <property type="entry name" value="iPGM_N"/>
    <property type="match status" value="1"/>
</dbReference>
<dbReference type="AlphaFoldDB" id="A0A1F6M4N6"/>
<feature type="binding site" evidence="9 13">
    <location>
        <position position="402"/>
    </location>
    <ligand>
        <name>Mn(2+)</name>
        <dbReference type="ChEBI" id="CHEBI:29035"/>
        <label>1</label>
    </ligand>
</feature>
<evidence type="ECO:0000256" key="13">
    <source>
        <dbReference type="PIRSR" id="PIRSR001492-3"/>
    </source>
</evidence>
<comment type="similarity">
    <text evidence="4 9">Belongs to the BPG-independent phosphoglycerate mutase family.</text>
</comment>
<dbReference type="SUPFAM" id="SSF64158">
    <property type="entry name" value="2,3-Bisphosphoglycerate-independent phosphoglycerate mutase, substrate-binding domain"/>
    <property type="match status" value="1"/>
</dbReference>
<dbReference type="Pfam" id="PF01676">
    <property type="entry name" value="Metalloenzyme"/>
    <property type="match status" value="1"/>
</dbReference>
<dbReference type="Proteomes" id="UP000178742">
    <property type="component" value="Unassembled WGS sequence"/>
</dbReference>
<dbReference type="PIRSF" id="PIRSF001492">
    <property type="entry name" value="IPGAM"/>
    <property type="match status" value="1"/>
</dbReference>
<keyword evidence="8 9" id="KW-0413">Isomerase</keyword>
<comment type="function">
    <text evidence="2 9">Catalyzes the interconversion of 2-phosphoglycerate and 3-phosphoglycerate.</text>
</comment>
<organism evidence="16 17">
    <name type="scientific">Candidatus Magasanikbacteria bacterium RIFCSPHIGHO2_02_FULL_41_13</name>
    <dbReference type="NCBI Taxonomy" id="1798676"/>
    <lineage>
        <taxon>Bacteria</taxon>
        <taxon>Candidatus Magasanikiibacteriota</taxon>
    </lineage>
</organism>
<sequence length="525" mass="57628">MSRPKPLVLAILDGFGVAPDSEGNAITRATTPNWNRFIREYPVMTLMASGSEVGLSFGEMGNSEVGHLNIGAGRVYYQTFPLINKSIQDGSFFENTAFVQAAEHAKSGDKPLHLLGLVSPGNVHASQDHLYALLEFCKRQDLRKVYVHVILDGRDTIFNAGIDFVRLLDAKIGELGLGKIATVSGRYYAMDRDNRWERIQKAYIAMTDGRADVYAPDAVSAVEASYAKKVYDEEFIPTVIGTEGNPTAKIENGDSVIFFNFRPDRARQLAQAFVVPGFSKFDRVYMKDMFFVTMAEYEKELPVTVAFPPQIVSNCLAEVISRAGLKQFHIAETEKYAHVTFFLNGTREEAFPGEDRKIIPSPKVASYDLAPEMSAAEIVKETIKVIQAEEYDVIFLNFANPDMVGHTGNMEASVKAVEAVDRALGTLAEYTLAKGGVLLITADHGNAEEVKNLQTGEIDKEHSTNSVPFMIIAEQYRGVAGPAGDPIEGDLSLMPAVGMLADVAPTILRILELEQPPEMSGRALI</sequence>
<feature type="binding site" evidence="9 12">
    <location>
        <position position="192"/>
    </location>
    <ligand>
        <name>substrate</name>
    </ligand>
</feature>
<comment type="catalytic activity">
    <reaction evidence="1 9">
        <text>(2R)-2-phosphoglycerate = (2R)-3-phosphoglycerate</text>
        <dbReference type="Rhea" id="RHEA:15901"/>
        <dbReference type="ChEBI" id="CHEBI:58272"/>
        <dbReference type="ChEBI" id="CHEBI:58289"/>
        <dbReference type="EC" id="5.4.2.12"/>
    </reaction>
</comment>
<dbReference type="SUPFAM" id="SSF53649">
    <property type="entry name" value="Alkaline phosphatase-like"/>
    <property type="match status" value="1"/>
</dbReference>
<comment type="caution">
    <text evidence="16">The sequence shown here is derived from an EMBL/GenBank/DDBJ whole genome shotgun (WGS) entry which is preliminary data.</text>
</comment>
<dbReference type="Gene3D" id="3.40.1450.10">
    <property type="entry name" value="BPG-independent phosphoglycerate mutase, domain B"/>
    <property type="match status" value="1"/>
</dbReference>
<name>A0A1F6M4N6_9BACT</name>
<feature type="binding site" evidence="9 12">
    <location>
        <begin position="154"/>
        <end position="155"/>
    </location>
    <ligand>
        <name>substrate</name>
    </ligand>
</feature>
<feature type="active site" description="Phosphoserine intermediate" evidence="9 11">
    <location>
        <position position="63"/>
    </location>
</feature>
<protein>
    <recommendedName>
        <fullName evidence="9 10">2,3-bisphosphoglycerate-independent phosphoglycerate mutase</fullName>
        <shortName evidence="9">BPG-independent PGAM</shortName>
        <shortName evidence="9">Phosphoglyceromutase</shortName>
        <shortName evidence="9">iPGM</shortName>
        <ecNumber evidence="9 10">5.4.2.12</ecNumber>
    </recommendedName>
</protein>
<keyword evidence="7 9" id="KW-0464">Manganese</keyword>
<evidence type="ECO:0000256" key="12">
    <source>
        <dbReference type="PIRSR" id="PIRSR001492-2"/>
    </source>
</evidence>
<dbReference type="InterPro" id="IPR036646">
    <property type="entry name" value="PGAM_B_sf"/>
</dbReference>
<evidence type="ECO:0000313" key="17">
    <source>
        <dbReference type="Proteomes" id="UP000178742"/>
    </source>
</evidence>
<dbReference type="InterPro" id="IPR011258">
    <property type="entry name" value="BPG-indep_PGM_N"/>
</dbReference>
<dbReference type="UniPathway" id="UPA00109">
    <property type="reaction ID" value="UER00186"/>
</dbReference>
<feature type="domain" description="Metalloenzyme" evidence="14">
    <location>
        <begin position="5"/>
        <end position="514"/>
    </location>
</feature>
<evidence type="ECO:0000256" key="10">
    <source>
        <dbReference type="NCBIfam" id="TIGR01307"/>
    </source>
</evidence>
<dbReference type="GO" id="GO:0006007">
    <property type="term" value="P:glucose catabolic process"/>
    <property type="evidence" value="ECO:0007669"/>
    <property type="project" value="InterPro"/>
</dbReference>
<dbReference type="STRING" id="1798676.A3B90_01500"/>
<dbReference type="PANTHER" id="PTHR31637">
    <property type="entry name" value="2,3-BISPHOSPHOGLYCERATE-INDEPENDENT PHOSPHOGLYCERATE MUTASE"/>
    <property type="match status" value="1"/>
</dbReference>
<dbReference type="GO" id="GO:0005829">
    <property type="term" value="C:cytosol"/>
    <property type="evidence" value="ECO:0007669"/>
    <property type="project" value="TreeGrafter"/>
</dbReference>
<feature type="binding site" evidence="9 13">
    <location>
        <position position="63"/>
    </location>
    <ligand>
        <name>Mn(2+)</name>
        <dbReference type="ChEBI" id="CHEBI:29035"/>
        <label>2</label>
    </ligand>
</feature>
<dbReference type="InterPro" id="IPR006124">
    <property type="entry name" value="Metalloenzyme"/>
</dbReference>
<dbReference type="EC" id="5.4.2.12" evidence="9 10"/>
<dbReference type="GO" id="GO:0004619">
    <property type="term" value="F:phosphoglycerate mutase activity"/>
    <property type="evidence" value="ECO:0007669"/>
    <property type="project" value="UniProtKB-UniRule"/>
</dbReference>
<dbReference type="NCBIfam" id="TIGR01307">
    <property type="entry name" value="pgm_bpd_ind"/>
    <property type="match status" value="1"/>
</dbReference>
<dbReference type="InterPro" id="IPR017850">
    <property type="entry name" value="Alkaline_phosphatase_core_sf"/>
</dbReference>
<feature type="domain" description="BPG-independent PGAM N-terminal" evidence="15">
    <location>
        <begin position="83"/>
        <end position="299"/>
    </location>
</feature>
<evidence type="ECO:0000256" key="11">
    <source>
        <dbReference type="PIRSR" id="PIRSR001492-1"/>
    </source>
</evidence>
<comment type="cofactor">
    <cofactor evidence="9">
        <name>Mn(2+)</name>
        <dbReference type="ChEBI" id="CHEBI:29035"/>
    </cofactor>
    <text evidence="9">Binds 2 manganese ions per subunit.</text>
</comment>
<feature type="binding site" evidence="9 13">
    <location>
        <position position="462"/>
    </location>
    <ligand>
        <name>Mn(2+)</name>
        <dbReference type="ChEBI" id="CHEBI:29035"/>
        <label>1</label>
    </ligand>
</feature>
<evidence type="ECO:0000259" key="15">
    <source>
        <dbReference type="Pfam" id="PF06415"/>
    </source>
</evidence>
<proteinExistence type="inferred from homology"/>
<dbReference type="CDD" id="cd16010">
    <property type="entry name" value="iPGM"/>
    <property type="match status" value="1"/>
</dbReference>
<dbReference type="Gene3D" id="3.40.720.10">
    <property type="entry name" value="Alkaline Phosphatase, subunit A"/>
    <property type="match status" value="1"/>
</dbReference>
<dbReference type="GO" id="GO:0030145">
    <property type="term" value="F:manganese ion binding"/>
    <property type="evidence" value="ECO:0007669"/>
    <property type="project" value="UniProtKB-UniRule"/>
</dbReference>
<evidence type="ECO:0000256" key="7">
    <source>
        <dbReference type="ARBA" id="ARBA00023211"/>
    </source>
</evidence>
<dbReference type="PANTHER" id="PTHR31637:SF0">
    <property type="entry name" value="2,3-BISPHOSPHOGLYCERATE-INDEPENDENT PHOSPHOGLYCERATE MUTASE"/>
    <property type="match status" value="1"/>
</dbReference>
<feature type="binding site" evidence="9 12">
    <location>
        <position position="335"/>
    </location>
    <ligand>
        <name>substrate</name>
    </ligand>
</feature>
<dbReference type="InterPro" id="IPR005995">
    <property type="entry name" value="Pgm_bpd_ind"/>
</dbReference>
<comment type="subunit">
    <text evidence="9">Monomer.</text>
</comment>
<comment type="pathway">
    <text evidence="3 9">Carbohydrate degradation; glycolysis; pyruvate from D-glyceraldehyde 3-phosphate: step 3/5.</text>
</comment>
<reference evidence="16 17" key="1">
    <citation type="journal article" date="2016" name="Nat. Commun.">
        <title>Thousands of microbial genomes shed light on interconnected biogeochemical processes in an aquifer system.</title>
        <authorList>
            <person name="Anantharaman K."/>
            <person name="Brown C.T."/>
            <person name="Hug L.A."/>
            <person name="Sharon I."/>
            <person name="Castelle C.J."/>
            <person name="Probst A.J."/>
            <person name="Thomas B.C."/>
            <person name="Singh A."/>
            <person name="Wilkins M.J."/>
            <person name="Karaoz U."/>
            <person name="Brodie E.L."/>
            <person name="Williams K.H."/>
            <person name="Hubbard S.S."/>
            <person name="Banfield J.F."/>
        </authorList>
    </citation>
    <scope>NUCLEOTIDE SEQUENCE [LARGE SCALE GENOMIC DNA]</scope>
</reference>
<evidence type="ECO:0000259" key="14">
    <source>
        <dbReference type="Pfam" id="PF01676"/>
    </source>
</evidence>
<evidence type="ECO:0000256" key="5">
    <source>
        <dbReference type="ARBA" id="ARBA00022723"/>
    </source>
</evidence>
<keyword evidence="5 9" id="KW-0479">Metal-binding</keyword>
<evidence type="ECO:0000313" key="16">
    <source>
        <dbReference type="EMBL" id="OGH66565.1"/>
    </source>
</evidence>
<evidence type="ECO:0000256" key="9">
    <source>
        <dbReference type="HAMAP-Rule" id="MF_01038"/>
    </source>
</evidence>
<evidence type="ECO:0000256" key="8">
    <source>
        <dbReference type="ARBA" id="ARBA00023235"/>
    </source>
</evidence>
<dbReference type="HAMAP" id="MF_01038">
    <property type="entry name" value="GpmI"/>
    <property type="match status" value="1"/>
</dbReference>
<evidence type="ECO:0000256" key="4">
    <source>
        <dbReference type="ARBA" id="ARBA00008819"/>
    </source>
</evidence>
<accession>A0A1F6M4N6</accession>
<keyword evidence="6 9" id="KW-0324">Glycolysis</keyword>
<feature type="binding site" evidence="9 13">
    <location>
        <position position="444"/>
    </location>
    <ligand>
        <name>Mn(2+)</name>
        <dbReference type="ChEBI" id="CHEBI:29035"/>
        <label>2</label>
    </ligand>
</feature>
<feature type="binding site" evidence="9 12">
    <location>
        <begin position="262"/>
        <end position="265"/>
    </location>
    <ligand>
        <name>substrate</name>
    </ligand>
</feature>
<gene>
    <name evidence="9" type="primary">gpmI</name>
    <name evidence="16" type="ORF">A3B90_01500</name>
</gene>
<feature type="binding site" evidence="9 13">
    <location>
        <position position="406"/>
    </location>
    <ligand>
        <name>Mn(2+)</name>
        <dbReference type="ChEBI" id="CHEBI:29035"/>
        <label>1</label>
    </ligand>
</feature>
<feature type="binding site" evidence="9 13">
    <location>
        <position position="443"/>
    </location>
    <ligand>
        <name>Mn(2+)</name>
        <dbReference type="ChEBI" id="CHEBI:29035"/>
        <label>2</label>
    </ligand>
</feature>
<dbReference type="GO" id="GO:0006096">
    <property type="term" value="P:glycolytic process"/>
    <property type="evidence" value="ECO:0007669"/>
    <property type="project" value="UniProtKB-UniRule"/>
</dbReference>
<dbReference type="EMBL" id="MFPX01000016">
    <property type="protein sequence ID" value="OGH66565.1"/>
    <property type="molecule type" value="Genomic_DNA"/>
</dbReference>